<dbReference type="GO" id="GO:0070941">
    <property type="term" value="P:eisosome assembly"/>
    <property type="evidence" value="ECO:0007669"/>
    <property type="project" value="TreeGrafter"/>
</dbReference>
<feature type="transmembrane region" description="Helical" evidence="5">
    <location>
        <begin position="163"/>
        <end position="183"/>
    </location>
</feature>
<dbReference type="EMBL" id="KB933128">
    <property type="protein sequence ID" value="EON99874.1"/>
    <property type="molecule type" value="Genomic_DNA"/>
</dbReference>
<evidence type="ECO:0000256" key="2">
    <source>
        <dbReference type="ARBA" id="ARBA00022692"/>
    </source>
</evidence>
<evidence type="ECO:0000256" key="4">
    <source>
        <dbReference type="ARBA" id="ARBA00023136"/>
    </source>
</evidence>
<dbReference type="RefSeq" id="XP_007915342.1">
    <property type="nucleotide sequence ID" value="XM_007917151.1"/>
</dbReference>
<evidence type="ECO:0000256" key="3">
    <source>
        <dbReference type="ARBA" id="ARBA00022989"/>
    </source>
</evidence>
<keyword evidence="3 5" id="KW-1133">Transmembrane helix</keyword>
<reference evidence="8" key="1">
    <citation type="journal article" date="2013" name="Genome Announc.">
        <title>Draft genome sequence of the ascomycete Phaeoacremonium aleophilum strain UCR-PA7, a causal agent of the esca disease complex in grapevines.</title>
        <authorList>
            <person name="Blanco-Ulate B."/>
            <person name="Rolshausen P."/>
            <person name="Cantu D."/>
        </authorList>
    </citation>
    <scope>NUCLEOTIDE SEQUENCE [LARGE SCALE GENOMIC DNA]</scope>
    <source>
        <strain evidence="8">UCR-PA7</strain>
    </source>
</reference>
<evidence type="ECO:0000259" key="6">
    <source>
        <dbReference type="Pfam" id="PF01284"/>
    </source>
</evidence>
<evidence type="ECO:0000256" key="5">
    <source>
        <dbReference type="SAM" id="Phobius"/>
    </source>
</evidence>
<feature type="transmembrane region" description="Helical" evidence="5">
    <location>
        <begin position="12"/>
        <end position="30"/>
    </location>
</feature>
<dbReference type="HOGENOM" id="CLU_125562_1_0_1"/>
<keyword evidence="2 5" id="KW-0812">Transmembrane</keyword>
<dbReference type="Pfam" id="PF01284">
    <property type="entry name" value="MARVEL"/>
    <property type="match status" value="1"/>
</dbReference>
<dbReference type="Proteomes" id="UP000014074">
    <property type="component" value="Unassembled WGS sequence"/>
</dbReference>
<dbReference type="GO" id="GO:0032126">
    <property type="term" value="C:eisosome"/>
    <property type="evidence" value="ECO:0007669"/>
    <property type="project" value="TreeGrafter"/>
</dbReference>
<keyword evidence="8" id="KW-1185">Reference proteome</keyword>
<dbReference type="GeneID" id="19325067"/>
<feature type="transmembrane region" description="Helical" evidence="5">
    <location>
        <begin position="69"/>
        <end position="91"/>
    </location>
</feature>
<comment type="subcellular location">
    <subcellularLocation>
        <location evidence="1">Membrane</location>
        <topology evidence="1">Multi-pass membrane protein</topology>
    </subcellularLocation>
</comment>
<dbReference type="OrthoDB" id="2017497at2759"/>
<dbReference type="InterPro" id="IPR052649">
    <property type="entry name" value="NCE102-like"/>
</dbReference>
<evidence type="ECO:0000313" key="8">
    <source>
        <dbReference type="Proteomes" id="UP000014074"/>
    </source>
</evidence>
<dbReference type="PANTHER" id="PTHR28165">
    <property type="entry name" value="NON-CLASSICAL EXPORT PROTEIN 2-RELATED"/>
    <property type="match status" value="1"/>
</dbReference>
<proteinExistence type="predicted"/>
<dbReference type="GO" id="GO:0072659">
    <property type="term" value="P:protein localization to plasma membrane"/>
    <property type="evidence" value="ECO:0007669"/>
    <property type="project" value="TreeGrafter"/>
</dbReference>
<protein>
    <recommendedName>
        <fullName evidence="6">MARVEL domain-containing protein</fullName>
    </recommendedName>
</protein>
<dbReference type="InterPro" id="IPR008253">
    <property type="entry name" value="Marvel"/>
</dbReference>
<feature type="transmembrane region" description="Helical" evidence="5">
    <location>
        <begin position="42"/>
        <end position="62"/>
    </location>
</feature>
<dbReference type="GO" id="GO:0005886">
    <property type="term" value="C:plasma membrane"/>
    <property type="evidence" value="ECO:0007669"/>
    <property type="project" value="TreeGrafter"/>
</dbReference>
<dbReference type="AlphaFoldDB" id="R8BKQ7"/>
<dbReference type="PANTHER" id="PTHR28165:SF2">
    <property type="entry name" value="MARVEL DOMAIN-CONTAINING PROTEIN"/>
    <property type="match status" value="1"/>
</dbReference>
<sequence>MLSGIAIGVRAVHALLAIIVLGLSVTLMKGQEIGSVPTTTRYSVFLGAYGIIVTIIGLLGLFFEFIPNLITMGFDAAGALLFLGGGIAWAIGTKGLSCTNKNSPNIDHLYTNSLLNEGCLPKKDNNNPYPYCAVMGDSDDNDTIEKAFGALKSNCQKAFADEIIMFITFALATVLVLLGFLLFKKRGSRSSYVA</sequence>
<accession>R8BKQ7</accession>
<keyword evidence="4 5" id="KW-0472">Membrane</keyword>
<evidence type="ECO:0000256" key="1">
    <source>
        <dbReference type="ARBA" id="ARBA00004141"/>
    </source>
</evidence>
<dbReference type="KEGG" id="tmn:UCRPA7_4600"/>
<gene>
    <name evidence="7" type="ORF">UCRPA7_4600</name>
</gene>
<evidence type="ECO:0000313" key="7">
    <source>
        <dbReference type="EMBL" id="EON99874.1"/>
    </source>
</evidence>
<organism evidence="7 8">
    <name type="scientific">Phaeoacremonium minimum (strain UCR-PA7)</name>
    <name type="common">Esca disease fungus</name>
    <name type="synonym">Togninia minima</name>
    <dbReference type="NCBI Taxonomy" id="1286976"/>
    <lineage>
        <taxon>Eukaryota</taxon>
        <taxon>Fungi</taxon>
        <taxon>Dikarya</taxon>
        <taxon>Ascomycota</taxon>
        <taxon>Pezizomycotina</taxon>
        <taxon>Sordariomycetes</taxon>
        <taxon>Sordariomycetidae</taxon>
        <taxon>Togniniales</taxon>
        <taxon>Togniniaceae</taxon>
        <taxon>Phaeoacremonium</taxon>
    </lineage>
</organism>
<name>R8BKQ7_PHAM7</name>
<feature type="domain" description="MARVEL" evidence="6">
    <location>
        <begin position="7"/>
        <end position="176"/>
    </location>
</feature>
<dbReference type="eggNOG" id="ENOG502SASX">
    <property type="taxonomic scope" value="Eukaryota"/>
</dbReference>